<dbReference type="RefSeq" id="WP_285667279.1">
    <property type="nucleotide sequence ID" value="NZ_BSTX01000007.1"/>
</dbReference>
<comment type="caution">
    <text evidence="1">The sequence shown here is derived from an EMBL/GenBank/DDBJ whole genome shotgun (WGS) entry which is preliminary data.</text>
</comment>
<gene>
    <name evidence="1" type="ORF">Afil01_65340</name>
</gene>
<evidence type="ECO:0000313" key="1">
    <source>
        <dbReference type="EMBL" id="GLZ81727.1"/>
    </source>
</evidence>
<proteinExistence type="predicted"/>
<accession>A0A9W6W6N0</accession>
<sequence length="165" mass="17116">MEKSTTAFIRDVAAQFLYPVPTGWERADVGEGPTSGIAPADVAEAEEGRKATVLAGVLEEAPGRDPATAALQLAYGWAQLSDARVSASFADEESRAIEIDGRRGGTASLVATFPGSSSGDLRLRVTLVEVADGYWSYLMGTAHPGAADLIADIDAVHEGLLVAIG</sequence>
<dbReference type="EMBL" id="BSTX01000007">
    <property type="protein sequence ID" value="GLZ81727.1"/>
    <property type="molecule type" value="Genomic_DNA"/>
</dbReference>
<evidence type="ECO:0000313" key="2">
    <source>
        <dbReference type="Proteomes" id="UP001165079"/>
    </source>
</evidence>
<dbReference type="AlphaFoldDB" id="A0A9W6W6N0"/>
<reference evidence="1" key="1">
    <citation type="submission" date="2023-03" db="EMBL/GenBank/DDBJ databases">
        <title>Actinorhabdospora filicis NBRC 111898.</title>
        <authorList>
            <person name="Ichikawa N."/>
            <person name="Sato H."/>
            <person name="Tonouchi N."/>
        </authorList>
    </citation>
    <scope>NUCLEOTIDE SEQUENCE</scope>
    <source>
        <strain evidence="1">NBRC 111898</strain>
    </source>
</reference>
<dbReference type="Proteomes" id="UP001165079">
    <property type="component" value="Unassembled WGS sequence"/>
</dbReference>
<protein>
    <submittedName>
        <fullName evidence="1">Uncharacterized protein</fullName>
    </submittedName>
</protein>
<keyword evidence="2" id="KW-1185">Reference proteome</keyword>
<organism evidence="1 2">
    <name type="scientific">Actinorhabdospora filicis</name>
    <dbReference type="NCBI Taxonomy" id="1785913"/>
    <lineage>
        <taxon>Bacteria</taxon>
        <taxon>Bacillati</taxon>
        <taxon>Actinomycetota</taxon>
        <taxon>Actinomycetes</taxon>
        <taxon>Micromonosporales</taxon>
        <taxon>Micromonosporaceae</taxon>
        <taxon>Actinorhabdospora</taxon>
    </lineage>
</organism>
<name>A0A9W6W6N0_9ACTN</name>